<gene>
    <name evidence="1" type="ORF">LPLAT_LOCUS14557</name>
</gene>
<evidence type="ECO:0000313" key="2">
    <source>
        <dbReference type="Proteomes" id="UP001497644"/>
    </source>
</evidence>
<sequence>MLTASWRRVSRYKPALMLGLEYRSNQSGSIHIHTNTYEECNLCPMTYPLPVYDALQFTNCQISSRWPEKKL</sequence>
<protein>
    <submittedName>
        <fullName evidence="1">Uncharacterized protein</fullName>
    </submittedName>
</protein>
<dbReference type="EMBL" id="OZ034832">
    <property type="protein sequence ID" value="CAL1689686.1"/>
    <property type="molecule type" value="Genomic_DNA"/>
</dbReference>
<reference evidence="1" key="1">
    <citation type="submission" date="2024-04" db="EMBL/GenBank/DDBJ databases">
        <authorList>
            <consortium name="Molecular Ecology Group"/>
        </authorList>
    </citation>
    <scope>NUCLEOTIDE SEQUENCE</scope>
</reference>
<dbReference type="AlphaFoldDB" id="A0AAV2PCI2"/>
<name>A0AAV2PCI2_9HYME</name>
<keyword evidence="2" id="KW-1185">Reference proteome</keyword>
<accession>A0AAV2PCI2</accession>
<proteinExistence type="predicted"/>
<evidence type="ECO:0000313" key="1">
    <source>
        <dbReference type="EMBL" id="CAL1689686.1"/>
    </source>
</evidence>
<organism evidence="1 2">
    <name type="scientific">Lasius platythorax</name>
    <dbReference type="NCBI Taxonomy" id="488582"/>
    <lineage>
        <taxon>Eukaryota</taxon>
        <taxon>Metazoa</taxon>
        <taxon>Ecdysozoa</taxon>
        <taxon>Arthropoda</taxon>
        <taxon>Hexapoda</taxon>
        <taxon>Insecta</taxon>
        <taxon>Pterygota</taxon>
        <taxon>Neoptera</taxon>
        <taxon>Endopterygota</taxon>
        <taxon>Hymenoptera</taxon>
        <taxon>Apocrita</taxon>
        <taxon>Aculeata</taxon>
        <taxon>Formicoidea</taxon>
        <taxon>Formicidae</taxon>
        <taxon>Formicinae</taxon>
        <taxon>Lasius</taxon>
        <taxon>Lasius</taxon>
    </lineage>
</organism>
<dbReference type="Proteomes" id="UP001497644">
    <property type="component" value="Chromosome 9"/>
</dbReference>